<dbReference type="Gene3D" id="2.60.120.200">
    <property type="match status" value="1"/>
</dbReference>
<feature type="domain" description="Beta-xylosidase C-terminal Concanavalin A-like" evidence="5">
    <location>
        <begin position="323"/>
        <end position="551"/>
    </location>
</feature>
<gene>
    <name evidence="6" type="ORF">ACFYQT_01265</name>
</gene>
<sequence length="557" mass="61683">MTVLHNPVLRGFAPDPSLVRVGDWYYVATSSFEWFPTIPLHRSRDLAHWEYAGHVQGAVPGDSLAGVPDSGGVWAPSLSWDGERFWVTYTVVRSVGTPYFDLDTYISTASRIDGEWSAPRRVASHGFDPALFHEDGRLWLLNLQNDHRPGGERFAGIVVTELDRDTLEPVGGTRLLLQHDRLIEGPKLLRRDGWYYLVLAEGGTGWEHGVRVARGKELTGPYELDELPLLTTRDDPGVPLQKAGHGELVETADGQWLLSHLTARPLHTPQGRRCTLGRETAIQAVTWDAEGWPRLRQGGWHPAAEVDVPTRPHPLPPAAPPKDLSWPWSTLRERPDPSWADTTARRGWIRLRGRHGPESRWAASLLAQRVTEHHAEAEVTVEARPVTFTQAAGLVLWYNPEAYLALDLTWAEPEGEPQRGQQWSGTRGRGRTVLSLVERDEDGLRQVTVVDVPVDGRMDGPVDGSVDGRVDRRVNGQGDGRPVTLGVTVDGADARFWYVRDGVRTAVGPALDFGRLSDDHGSRLRFTGAMAGIHARDLVDAAFTADFTGFRLTCTPG</sequence>
<evidence type="ECO:0000259" key="5">
    <source>
        <dbReference type="Pfam" id="PF17851"/>
    </source>
</evidence>
<dbReference type="InterPro" id="IPR051795">
    <property type="entry name" value="Glycosyl_Hydrlase_43"/>
</dbReference>
<dbReference type="CDD" id="cd09000">
    <property type="entry name" value="GH43_SXA-like"/>
    <property type="match status" value="1"/>
</dbReference>
<name>A0ABW6MM19_9ACTN</name>
<evidence type="ECO:0000313" key="6">
    <source>
        <dbReference type="EMBL" id="MFF0002081.1"/>
    </source>
</evidence>
<dbReference type="InterPro" id="IPR023296">
    <property type="entry name" value="Glyco_hydro_beta-prop_sf"/>
</dbReference>
<evidence type="ECO:0000256" key="2">
    <source>
        <dbReference type="ARBA" id="ARBA00022801"/>
    </source>
</evidence>
<comment type="caution">
    <text evidence="6">The sequence shown here is derived from an EMBL/GenBank/DDBJ whole genome shotgun (WGS) entry which is preliminary data.</text>
</comment>
<reference evidence="6 7" key="1">
    <citation type="submission" date="2024-10" db="EMBL/GenBank/DDBJ databases">
        <title>The Natural Products Discovery Center: Release of the First 8490 Sequenced Strains for Exploring Actinobacteria Biosynthetic Diversity.</title>
        <authorList>
            <person name="Kalkreuter E."/>
            <person name="Kautsar S.A."/>
            <person name="Yang D."/>
            <person name="Bader C.D."/>
            <person name="Teijaro C.N."/>
            <person name="Fluegel L."/>
            <person name="Davis C.M."/>
            <person name="Simpson J.R."/>
            <person name="Lauterbach L."/>
            <person name="Steele A.D."/>
            <person name="Gui C."/>
            <person name="Meng S."/>
            <person name="Li G."/>
            <person name="Viehrig K."/>
            <person name="Ye F."/>
            <person name="Su P."/>
            <person name="Kiefer A.F."/>
            <person name="Nichols A."/>
            <person name="Cepeda A.J."/>
            <person name="Yan W."/>
            <person name="Fan B."/>
            <person name="Jiang Y."/>
            <person name="Adhikari A."/>
            <person name="Zheng C.-J."/>
            <person name="Schuster L."/>
            <person name="Cowan T.M."/>
            <person name="Smanski M.J."/>
            <person name="Chevrette M.G."/>
            <person name="De Carvalho L.P.S."/>
            <person name="Shen B."/>
        </authorList>
    </citation>
    <scope>NUCLEOTIDE SEQUENCE [LARGE SCALE GENOMIC DNA]</scope>
    <source>
        <strain evidence="6 7">NPDC005497</strain>
    </source>
</reference>
<dbReference type="EMBL" id="JBIAJP010000001">
    <property type="protein sequence ID" value="MFF0002081.1"/>
    <property type="molecule type" value="Genomic_DNA"/>
</dbReference>
<dbReference type="GO" id="GO:0016787">
    <property type="term" value="F:hydrolase activity"/>
    <property type="evidence" value="ECO:0007669"/>
    <property type="project" value="UniProtKB-KW"/>
</dbReference>
<dbReference type="Pfam" id="PF17851">
    <property type="entry name" value="GH43_C2"/>
    <property type="match status" value="1"/>
</dbReference>
<keyword evidence="3 4" id="KW-0326">Glycosidase</keyword>
<dbReference type="PANTHER" id="PTHR42812:SF12">
    <property type="entry name" value="BETA-XYLOSIDASE-RELATED"/>
    <property type="match status" value="1"/>
</dbReference>
<keyword evidence="7" id="KW-1185">Reference proteome</keyword>
<dbReference type="SUPFAM" id="SSF75005">
    <property type="entry name" value="Arabinanase/levansucrase/invertase"/>
    <property type="match status" value="1"/>
</dbReference>
<dbReference type="InterPro" id="IPR041542">
    <property type="entry name" value="GH43_C2"/>
</dbReference>
<protein>
    <submittedName>
        <fullName evidence="6">Glycoside hydrolase family 43 protein</fullName>
    </submittedName>
</protein>
<evidence type="ECO:0000256" key="4">
    <source>
        <dbReference type="RuleBase" id="RU361187"/>
    </source>
</evidence>
<dbReference type="Proteomes" id="UP001601422">
    <property type="component" value="Unassembled WGS sequence"/>
</dbReference>
<dbReference type="Gene3D" id="2.115.10.20">
    <property type="entry name" value="Glycosyl hydrolase domain, family 43"/>
    <property type="match status" value="1"/>
</dbReference>
<dbReference type="RefSeq" id="WP_389824367.1">
    <property type="nucleotide sequence ID" value="NZ_JBIAJP010000001.1"/>
</dbReference>
<dbReference type="InterPro" id="IPR006710">
    <property type="entry name" value="Glyco_hydro_43"/>
</dbReference>
<accession>A0ABW6MM19</accession>
<evidence type="ECO:0000256" key="3">
    <source>
        <dbReference type="ARBA" id="ARBA00023295"/>
    </source>
</evidence>
<proteinExistence type="inferred from homology"/>
<dbReference type="InterPro" id="IPR013320">
    <property type="entry name" value="ConA-like_dom_sf"/>
</dbReference>
<organism evidence="6 7">
    <name type="scientific">Streptomyces tibetensis</name>
    <dbReference type="NCBI Taxonomy" id="2382123"/>
    <lineage>
        <taxon>Bacteria</taxon>
        <taxon>Bacillati</taxon>
        <taxon>Actinomycetota</taxon>
        <taxon>Actinomycetes</taxon>
        <taxon>Kitasatosporales</taxon>
        <taxon>Streptomycetaceae</taxon>
        <taxon>Streptomyces</taxon>
    </lineage>
</organism>
<evidence type="ECO:0000256" key="1">
    <source>
        <dbReference type="ARBA" id="ARBA00009865"/>
    </source>
</evidence>
<keyword evidence="2 4" id="KW-0378">Hydrolase</keyword>
<dbReference type="SUPFAM" id="SSF49899">
    <property type="entry name" value="Concanavalin A-like lectins/glucanases"/>
    <property type="match status" value="1"/>
</dbReference>
<comment type="similarity">
    <text evidence="1 4">Belongs to the glycosyl hydrolase 43 family.</text>
</comment>
<dbReference type="PANTHER" id="PTHR42812">
    <property type="entry name" value="BETA-XYLOSIDASE"/>
    <property type="match status" value="1"/>
</dbReference>
<dbReference type="Pfam" id="PF04616">
    <property type="entry name" value="Glyco_hydro_43"/>
    <property type="match status" value="1"/>
</dbReference>
<evidence type="ECO:0000313" key="7">
    <source>
        <dbReference type="Proteomes" id="UP001601422"/>
    </source>
</evidence>